<accession>E3HWW9</accession>
<evidence type="ECO:0000313" key="3">
    <source>
        <dbReference type="Proteomes" id="UP000006876"/>
    </source>
</evidence>
<dbReference type="CDD" id="cd06587">
    <property type="entry name" value="VOC"/>
    <property type="match status" value="1"/>
</dbReference>
<keyword evidence="2" id="KW-0223">Dioxygenase</keyword>
<protein>
    <submittedName>
        <fullName evidence="2">Glyoxalase/bleomycin resistance protein/dioxygenase superfamily protein 7</fullName>
    </submittedName>
</protein>
<dbReference type="EMBL" id="CP002287">
    <property type="protein sequence ID" value="ADP15160.1"/>
    <property type="molecule type" value="Genomic_DNA"/>
</dbReference>
<dbReference type="Gene3D" id="3.10.180.10">
    <property type="entry name" value="2,3-Dihydroxybiphenyl 1,2-Dioxygenase, domain 1"/>
    <property type="match status" value="1"/>
</dbReference>
<evidence type="ECO:0000313" key="2">
    <source>
        <dbReference type="EMBL" id="ADP15160.1"/>
    </source>
</evidence>
<dbReference type="PANTHER" id="PTHR21366:SF31">
    <property type="entry name" value="METALLOTHIOL TRANSFERASE FOSB"/>
    <property type="match status" value="1"/>
</dbReference>
<dbReference type="eggNOG" id="COG0346">
    <property type="taxonomic scope" value="Bacteria"/>
</dbReference>
<proteinExistence type="predicted"/>
<sequence>MNGQLTTAPDKVNKKFEIRGLNHIAMVCADMKRTVDFYQGVLGMPLIKTHVFDHGQHFFFDMGCGASFAFFWLRDAPAALPGPTVPSILHFETPIGAMNHFAFNVDAALIPEYRERLIAAGVEVSKIVHHDDVSPNGLNVTQQEHKSTWVSSIYFRDPDGIQLEFAGWRRVFTEADVRHEPATAVDAPRHKRETIDA</sequence>
<gene>
    <name evidence="2" type="ordered locus">AXYL_01826</name>
</gene>
<dbReference type="KEGG" id="axy:AXYL_01826"/>
<dbReference type="PATRIC" id="fig|762376.5.peg.1821"/>
<dbReference type="PANTHER" id="PTHR21366">
    <property type="entry name" value="GLYOXALASE FAMILY PROTEIN"/>
    <property type="match status" value="1"/>
</dbReference>
<dbReference type="SUPFAM" id="SSF54593">
    <property type="entry name" value="Glyoxalase/Bleomycin resistance protein/Dihydroxybiphenyl dioxygenase"/>
    <property type="match status" value="1"/>
</dbReference>
<dbReference type="STRING" id="762376.AXYL_01826"/>
<feature type="domain" description="VOC" evidence="1">
    <location>
        <begin position="20"/>
        <end position="168"/>
    </location>
</feature>
<evidence type="ECO:0000259" key="1">
    <source>
        <dbReference type="PROSITE" id="PS51819"/>
    </source>
</evidence>
<dbReference type="PROSITE" id="PS51819">
    <property type="entry name" value="VOC"/>
    <property type="match status" value="1"/>
</dbReference>
<dbReference type="HOGENOM" id="CLU_1467445_0_0_4"/>
<dbReference type="Pfam" id="PF00903">
    <property type="entry name" value="Glyoxalase"/>
    <property type="match status" value="1"/>
</dbReference>
<organism evidence="2 3">
    <name type="scientific">Achromobacter xylosoxidans (strain A8)</name>
    <dbReference type="NCBI Taxonomy" id="762376"/>
    <lineage>
        <taxon>Bacteria</taxon>
        <taxon>Pseudomonadati</taxon>
        <taxon>Pseudomonadota</taxon>
        <taxon>Betaproteobacteria</taxon>
        <taxon>Burkholderiales</taxon>
        <taxon>Alcaligenaceae</taxon>
        <taxon>Achromobacter</taxon>
    </lineage>
</organism>
<keyword evidence="2" id="KW-0560">Oxidoreductase</keyword>
<reference evidence="2 3" key="1">
    <citation type="journal article" date="2011" name="J. Bacteriol.">
        <title>Complete genome sequence of the haloaromatic acid-degrading bacterium Achromobacter xylosoxidans A8.</title>
        <authorList>
            <person name="Strnad H."/>
            <person name="Ridl J."/>
            <person name="Paces J."/>
            <person name="Kolar M."/>
            <person name="Vlcek C."/>
            <person name="Paces V."/>
        </authorList>
    </citation>
    <scope>NUCLEOTIDE SEQUENCE [LARGE SCALE GENOMIC DNA]</scope>
    <source>
        <strain evidence="2 3">A8</strain>
    </source>
</reference>
<dbReference type="InterPro" id="IPR029068">
    <property type="entry name" value="Glyas_Bleomycin-R_OHBP_Dase"/>
</dbReference>
<dbReference type="InterPro" id="IPR050383">
    <property type="entry name" value="GlyoxalaseI/FosfomycinResist"/>
</dbReference>
<dbReference type="InterPro" id="IPR037523">
    <property type="entry name" value="VOC_core"/>
</dbReference>
<dbReference type="InterPro" id="IPR004360">
    <property type="entry name" value="Glyas_Fos-R_dOase_dom"/>
</dbReference>
<dbReference type="Proteomes" id="UP000006876">
    <property type="component" value="Chromosome"/>
</dbReference>
<dbReference type="AlphaFoldDB" id="E3HWW9"/>
<dbReference type="OrthoDB" id="9804944at2"/>
<dbReference type="GO" id="GO:0051213">
    <property type="term" value="F:dioxygenase activity"/>
    <property type="evidence" value="ECO:0007669"/>
    <property type="project" value="UniProtKB-KW"/>
</dbReference>
<name>E3HWW9_ACHXA</name>